<sequence length="103" mass="10939">MFSKKEAHLVVLNDLDEARAALQEALRGAEGEETAAGLRRALDIVDGIGDGLDPRVRWAQQALAEAKLDPKAQEVASVKALRDALPGLSLVTAVELVRKAQAA</sequence>
<name>A0A117PUS3_9ACTN</name>
<protein>
    <submittedName>
        <fullName evidence="1">Uncharacterized protein</fullName>
    </submittedName>
</protein>
<reference evidence="1 2" key="1">
    <citation type="submission" date="2015-10" db="EMBL/GenBank/DDBJ databases">
        <title>Draft genome sequence of Streptomyces cellostaticus DSM 40189, type strain for the species Streptomyces cellostaticus.</title>
        <authorList>
            <person name="Ruckert C."/>
            <person name="Winkler A."/>
            <person name="Kalinowski J."/>
            <person name="Kampfer P."/>
            <person name="Glaeser S."/>
        </authorList>
    </citation>
    <scope>NUCLEOTIDE SEQUENCE [LARGE SCALE GENOMIC DNA]</scope>
    <source>
        <strain evidence="1 2">DSM 40189</strain>
    </source>
</reference>
<evidence type="ECO:0000313" key="1">
    <source>
        <dbReference type="EMBL" id="KUM93080.1"/>
    </source>
</evidence>
<dbReference type="AlphaFoldDB" id="A0A117PUS3"/>
<keyword evidence="2" id="KW-1185">Reference proteome</keyword>
<gene>
    <name evidence="1" type="ORF">AQI88_28590</name>
</gene>
<evidence type="ECO:0000313" key="2">
    <source>
        <dbReference type="Proteomes" id="UP000054241"/>
    </source>
</evidence>
<dbReference type="RefSeq" id="WP_067004629.1">
    <property type="nucleotide sequence ID" value="NZ_BNDU01000006.1"/>
</dbReference>
<dbReference type="Proteomes" id="UP000054241">
    <property type="component" value="Unassembled WGS sequence"/>
</dbReference>
<dbReference type="OrthoDB" id="4246844at2"/>
<dbReference type="EMBL" id="LMWL01000052">
    <property type="protein sequence ID" value="KUM93080.1"/>
    <property type="molecule type" value="Genomic_DNA"/>
</dbReference>
<proteinExistence type="predicted"/>
<comment type="caution">
    <text evidence="1">The sequence shown here is derived from an EMBL/GenBank/DDBJ whole genome shotgun (WGS) entry which is preliminary data.</text>
</comment>
<accession>A0A117PUS3</accession>
<organism evidence="1 2">
    <name type="scientific">Streptomyces cellostaticus</name>
    <dbReference type="NCBI Taxonomy" id="67285"/>
    <lineage>
        <taxon>Bacteria</taxon>
        <taxon>Bacillati</taxon>
        <taxon>Actinomycetota</taxon>
        <taxon>Actinomycetes</taxon>
        <taxon>Kitasatosporales</taxon>
        <taxon>Streptomycetaceae</taxon>
        <taxon>Streptomyces</taxon>
    </lineage>
</organism>